<accession>A0A7M5XC83</accession>
<dbReference type="PANTHER" id="PTHR44444">
    <property type="entry name" value="PROTEIN SEL-1 HOMOLOG 3"/>
    <property type="match status" value="1"/>
</dbReference>
<dbReference type="InterPro" id="IPR006597">
    <property type="entry name" value="Sel1-like"/>
</dbReference>
<feature type="chain" id="PRO_5029545649" evidence="2">
    <location>
        <begin position="24"/>
        <end position="1109"/>
    </location>
</feature>
<proteinExistence type="predicted"/>
<dbReference type="RefSeq" id="XP_066915271.1">
    <property type="nucleotide sequence ID" value="XM_067059170.1"/>
</dbReference>
<name>A0A7M5XC83_9CNID</name>
<dbReference type="OrthoDB" id="272077at2759"/>
<feature type="signal peptide" evidence="2">
    <location>
        <begin position="1"/>
        <end position="23"/>
    </location>
</feature>
<dbReference type="InterPro" id="IPR011990">
    <property type="entry name" value="TPR-like_helical_dom_sf"/>
</dbReference>
<dbReference type="InterPro" id="IPR013320">
    <property type="entry name" value="ConA-like_dom_sf"/>
</dbReference>
<dbReference type="PANTHER" id="PTHR44444:SF6">
    <property type="entry name" value="LAMININ G DOMAIN-CONTAINING PROTEIN"/>
    <property type="match status" value="1"/>
</dbReference>
<keyword evidence="4" id="KW-1185">Reference proteome</keyword>
<organism evidence="3 4">
    <name type="scientific">Clytia hemisphaerica</name>
    <dbReference type="NCBI Taxonomy" id="252671"/>
    <lineage>
        <taxon>Eukaryota</taxon>
        <taxon>Metazoa</taxon>
        <taxon>Cnidaria</taxon>
        <taxon>Hydrozoa</taxon>
        <taxon>Hydroidolina</taxon>
        <taxon>Leptothecata</taxon>
        <taxon>Obeliida</taxon>
        <taxon>Clytiidae</taxon>
        <taxon>Clytia</taxon>
    </lineage>
</organism>
<evidence type="ECO:0000313" key="3">
    <source>
        <dbReference type="EnsemblMetazoa" id="CLYHEMP021037.1"/>
    </source>
</evidence>
<evidence type="ECO:0000256" key="2">
    <source>
        <dbReference type="SAM" id="SignalP"/>
    </source>
</evidence>
<feature type="region of interest" description="Disordered" evidence="1">
    <location>
        <begin position="29"/>
        <end position="78"/>
    </location>
</feature>
<dbReference type="Gene3D" id="1.25.40.10">
    <property type="entry name" value="Tetratricopeptide repeat domain"/>
    <property type="match status" value="2"/>
</dbReference>
<dbReference type="Pfam" id="PF08238">
    <property type="entry name" value="Sel1"/>
    <property type="match status" value="5"/>
</dbReference>
<reference evidence="3" key="1">
    <citation type="submission" date="2021-01" db="UniProtKB">
        <authorList>
            <consortium name="EnsemblMetazoa"/>
        </authorList>
    </citation>
    <scope>IDENTIFICATION</scope>
</reference>
<dbReference type="SMART" id="SM00671">
    <property type="entry name" value="SEL1"/>
    <property type="match status" value="7"/>
</dbReference>
<dbReference type="EnsemblMetazoa" id="CLYHEMT021037.1">
    <property type="protein sequence ID" value="CLYHEMP021037.1"/>
    <property type="gene ID" value="CLYHEMG021037"/>
</dbReference>
<evidence type="ECO:0000256" key="1">
    <source>
        <dbReference type="SAM" id="MobiDB-lite"/>
    </source>
</evidence>
<dbReference type="AlphaFoldDB" id="A0A7M5XC83"/>
<protein>
    <submittedName>
        <fullName evidence="3">Uncharacterized protein</fullName>
    </submittedName>
</protein>
<keyword evidence="2" id="KW-0732">Signal</keyword>
<dbReference type="SUPFAM" id="SSF81901">
    <property type="entry name" value="HCP-like"/>
    <property type="match status" value="3"/>
</dbReference>
<dbReference type="GeneID" id="136802438"/>
<dbReference type="Proteomes" id="UP000594262">
    <property type="component" value="Unplaced"/>
</dbReference>
<sequence>MDLCLLSKLLALFHIQCIMLCHTFESTTNSQDVSPNTLEEHDDSSSSNFDEKNLQHQSDFPDPGPPGNIGEDEHSDLPSESELLDLNKENYVDPNLSEDNAKAVPDPPIDILISNDYLNISAIDNKIYIDEPIIQLKVNYSFQEYNNFYIIGVYYEEISNAMPVKNVFFKHQFRYNFDEKISTNGTSIVNIPIPSQLIYYDHQNSTMFTNYFVSKVEFKAMLVITDEQDGFEVTSTSVDSLDLLLQPPWDRDQKPTYSFSWIGQIIDMLERRRIPKCQKHSDHKIISNIVPSLGQSSLGYLRKVQEARWPSHLPPALAQHLEHSVGMTITFWMFITKPCNSGGCFIIQQRNTTNFHSLVVILNNEGKLHVQAHDSRGHGEAFVSLERLPHNKWIFVMIRVSVLDIKLKFNFNDQSHVYSYSRIYTSFNKGNNSFWASSGYFVQETFSGYLAKFNVHQYESLDYQQYLKHFKDSDKQEINQIISEDSYQKCKAIKTMVNLALGHGILGKQTCSIEEILYPKRPPNTCALKKKRPYWRELKALREKLKVLRENWAKDKRDLHMMVDVGAAIHKDVMKNLTKKFTPDLMPLLNMAGCLGYGKSYFVLATIHQYGISNVEPNQDKALSYHLMAAQLSEPLSHLSLAYRYQLTHNGLLNDLELQAAHTRQAAIITKNELDQEKYEINTQSELIRLDEANSYSDTRGGGSDLYKWLNQQAKMGSLEAKNQMADMLFHGKQGVEANQELAMEHFNDLADAGDPVAMVNLAVMHIKGINNMEKNVTKAKILLEKAVAKNSSFAYNVLGFIEIHYNQNATSAMHYWKKGVEYGDVQSTFNYASVMEQTNHTEALKYYEKAANQGDRHSIFRLAELLMEGTIIKRDPQKALEYYKVIGEQHESLGWFMRHAMNHYLEGRRYSSIVNYLLALEGGLQLAGFNMALLLKEMDYNKENTMHLFDAKPLFFVNFTAELGWSTSLVEMGDQSWTKENDTQKASLYYTRAVQKNDHPEALYSLGYLVENQFSIDHSILIESASHWKEVHGNLTYAAKLYQSCMASQSENQEGYFPCQLALFKVQLKSLIYLTIPELWDTYQFEVMCFGMVLSALVPFISYQIYYD</sequence>
<dbReference type="InterPro" id="IPR042756">
    <property type="entry name" value="Sel-1L3"/>
</dbReference>
<evidence type="ECO:0000313" key="4">
    <source>
        <dbReference type="Proteomes" id="UP000594262"/>
    </source>
</evidence>
<dbReference type="SUPFAM" id="SSF49899">
    <property type="entry name" value="Concanavalin A-like lectins/glucanases"/>
    <property type="match status" value="1"/>
</dbReference>